<dbReference type="PANTHER" id="PTHR12558:SF13">
    <property type="entry name" value="CELL DIVISION CYCLE PROTEIN 27 HOMOLOG"/>
    <property type="match status" value="1"/>
</dbReference>
<keyword evidence="3" id="KW-0732">Signal</keyword>
<dbReference type="Proteomes" id="UP001595796">
    <property type="component" value="Unassembled WGS sequence"/>
</dbReference>
<dbReference type="SUPFAM" id="SSF48452">
    <property type="entry name" value="TPR-like"/>
    <property type="match status" value="2"/>
</dbReference>
<feature type="compositionally biased region" description="Basic and acidic residues" evidence="2">
    <location>
        <begin position="553"/>
        <end position="575"/>
    </location>
</feature>
<keyword evidence="5" id="KW-1185">Reference proteome</keyword>
<dbReference type="PANTHER" id="PTHR12558">
    <property type="entry name" value="CELL DIVISION CYCLE 16,23,27"/>
    <property type="match status" value="1"/>
</dbReference>
<feature type="compositionally biased region" description="Basic and acidic residues" evidence="2">
    <location>
        <begin position="585"/>
        <end position="594"/>
    </location>
</feature>
<proteinExistence type="predicted"/>
<organism evidence="4 5">
    <name type="scientific">Flaviflagellibacter deserti</name>
    <dbReference type="NCBI Taxonomy" id="2267266"/>
    <lineage>
        <taxon>Bacteria</taxon>
        <taxon>Pseudomonadati</taxon>
        <taxon>Pseudomonadota</taxon>
        <taxon>Alphaproteobacteria</taxon>
        <taxon>Hyphomicrobiales</taxon>
        <taxon>Flaviflagellibacter</taxon>
    </lineage>
</organism>
<feature type="chain" id="PRO_5047264565" evidence="3">
    <location>
        <begin position="22"/>
        <end position="604"/>
    </location>
</feature>
<dbReference type="Pfam" id="PF13432">
    <property type="entry name" value="TPR_16"/>
    <property type="match status" value="2"/>
</dbReference>
<reference evidence="5" key="1">
    <citation type="journal article" date="2019" name="Int. J. Syst. Evol. Microbiol.">
        <title>The Global Catalogue of Microorganisms (GCM) 10K type strain sequencing project: providing services to taxonomists for standard genome sequencing and annotation.</title>
        <authorList>
            <consortium name="The Broad Institute Genomics Platform"/>
            <consortium name="The Broad Institute Genome Sequencing Center for Infectious Disease"/>
            <person name="Wu L."/>
            <person name="Ma J."/>
        </authorList>
    </citation>
    <scope>NUCLEOTIDE SEQUENCE [LARGE SCALE GENOMIC DNA]</scope>
    <source>
        <strain evidence="5">CGMCC 1.16444</strain>
    </source>
</reference>
<comment type="caution">
    <text evidence="4">The sequence shown here is derived from an EMBL/GenBank/DDBJ whole genome shotgun (WGS) entry which is preliminary data.</text>
</comment>
<evidence type="ECO:0000256" key="2">
    <source>
        <dbReference type="SAM" id="MobiDB-lite"/>
    </source>
</evidence>
<evidence type="ECO:0000256" key="1">
    <source>
        <dbReference type="PROSITE-ProRule" id="PRU00339"/>
    </source>
</evidence>
<gene>
    <name evidence="4" type="ORF">ACFPFW_01635</name>
</gene>
<dbReference type="Gene3D" id="1.25.40.10">
    <property type="entry name" value="Tetratricopeptide repeat domain"/>
    <property type="match status" value="5"/>
</dbReference>
<keyword evidence="1" id="KW-0802">TPR repeat</keyword>
<sequence>MRRDFLFGLVCAALVANSASAALANTDATEATKQASMTSPVGNYLAGRTAADLRDLTSASVYLRAALRADPKDQELLDRTFRTVLAAGDVEQAMSLAERVGSTDPNNRLARLALAIKAIKGKQFVAARTQLGQSPKGPIPDVVATLVSAWAWQGSGDVSRALKTADTLSGNELAEMFRDLHAGLIAGTTNNKAEAERRLASAYKLNDSSFVVVDAYARALANDGKTKEAIEVYKTLAQRMTRNERLANSIAALEKGEKLPPAAQNARDGVTEALFGFGQLANRGESAEIGLIYLNLALYLEPDHEFALLTLADLLETIGQHDEAIAAYERIPQNSAFKDDIGIRIAANLAMADRTSDAEAKLRDIVSKNPKDVDAIVALANILHRQKSYVEAAKIFTQAIDASGEPKKSDWSLYFARGVAYDAAKDWKNAEPDLIQAAKLDPEQPVVLNYLGYSWVDRSVSPEKGLDLIRKAVELRPNDGDIVDSLGWAYYKLARYDDATEELERAVELKPQSWEINDHLGDVYWKTDRKLEAKFQWLHALTLEIDDDKRGPIERKITEGLEPVEREMEARKAAERAQPSQQDAPRPKTDDRAEATPGKPAEAN</sequence>
<evidence type="ECO:0000313" key="5">
    <source>
        <dbReference type="Proteomes" id="UP001595796"/>
    </source>
</evidence>
<dbReference type="EMBL" id="JBHSJF010000001">
    <property type="protein sequence ID" value="MFC5066715.1"/>
    <property type="molecule type" value="Genomic_DNA"/>
</dbReference>
<dbReference type="RefSeq" id="WP_162799573.1">
    <property type="nucleotide sequence ID" value="NZ_JBHSJF010000001.1"/>
</dbReference>
<dbReference type="Pfam" id="PF13181">
    <property type="entry name" value="TPR_8"/>
    <property type="match status" value="2"/>
</dbReference>
<protein>
    <submittedName>
        <fullName evidence="4">Tetratricopeptide repeat protein</fullName>
    </submittedName>
</protein>
<dbReference type="PROSITE" id="PS50005">
    <property type="entry name" value="TPR"/>
    <property type="match status" value="2"/>
</dbReference>
<evidence type="ECO:0000313" key="4">
    <source>
        <dbReference type="EMBL" id="MFC5066715.1"/>
    </source>
</evidence>
<dbReference type="InterPro" id="IPR011990">
    <property type="entry name" value="TPR-like_helical_dom_sf"/>
</dbReference>
<evidence type="ECO:0000256" key="3">
    <source>
        <dbReference type="SAM" id="SignalP"/>
    </source>
</evidence>
<dbReference type="Pfam" id="PF14559">
    <property type="entry name" value="TPR_19"/>
    <property type="match status" value="1"/>
</dbReference>
<feature type="repeat" description="TPR" evidence="1">
    <location>
        <begin position="480"/>
        <end position="513"/>
    </location>
</feature>
<dbReference type="InterPro" id="IPR019734">
    <property type="entry name" value="TPR_rpt"/>
</dbReference>
<feature type="repeat" description="TPR" evidence="1">
    <location>
        <begin position="411"/>
        <end position="444"/>
    </location>
</feature>
<accession>A0ABV9YZ69</accession>
<feature type="signal peptide" evidence="3">
    <location>
        <begin position="1"/>
        <end position="21"/>
    </location>
</feature>
<name>A0ABV9YZ69_9HYPH</name>
<feature type="region of interest" description="Disordered" evidence="2">
    <location>
        <begin position="553"/>
        <end position="604"/>
    </location>
</feature>
<dbReference type="SMART" id="SM00028">
    <property type="entry name" value="TPR"/>
    <property type="match status" value="6"/>
</dbReference>